<protein>
    <recommendedName>
        <fullName evidence="4">Right handed beta helix domain-containing protein</fullName>
    </recommendedName>
</protein>
<reference evidence="2 3" key="1">
    <citation type="submission" date="2013-08" db="EMBL/GenBank/DDBJ databases">
        <title>The genome sequence of Skermanella stibiiresistens.</title>
        <authorList>
            <person name="Zhu W."/>
            <person name="Wang G."/>
        </authorList>
    </citation>
    <scope>NUCLEOTIDE SEQUENCE [LARGE SCALE GENOMIC DNA]</scope>
    <source>
        <strain evidence="2 3">SB22</strain>
    </source>
</reference>
<dbReference type="AlphaFoldDB" id="W9H2L4"/>
<dbReference type="InterPro" id="IPR006626">
    <property type="entry name" value="PbH1"/>
</dbReference>
<evidence type="ECO:0008006" key="4">
    <source>
        <dbReference type="Google" id="ProtNLM"/>
    </source>
</evidence>
<dbReference type="Proteomes" id="UP000019486">
    <property type="component" value="Unassembled WGS sequence"/>
</dbReference>
<dbReference type="SMART" id="SM00710">
    <property type="entry name" value="PbH1"/>
    <property type="match status" value="4"/>
</dbReference>
<dbReference type="InterPro" id="IPR012334">
    <property type="entry name" value="Pectin_lyas_fold"/>
</dbReference>
<feature type="chain" id="PRO_5004921561" description="Right handed beta helix domain-containing protein" evidence="1">
    <location>
        <begin position="17"/>
        <end position="375"/>
    </location>
</feature>
<feature type="signal peptide" evidence="1">
    <location>
        <begin position="1"/>
        <end position="16"/>
    </location>
</feature>
<sequence>MIVMLMALTGPTSGLAGASVSDAEAVAMGDVVARASSCVSRPKRIKVTPGQSIQAAIAKAQPGTVIGVAAGVYREALDLTGLQGTPDKPIILMSADGVGAATILGAPEKPAIAAWGIANVGIYGFRVVADTSDGDMGAFKIAGPWEKPARNVAVVGNIVTGVGTDGIKFFNGATNILVVGNVIDGDWREEAMDNVSIENALFAYNTVRGSARNTSITMKAGSRNIILTGNDFNSRSNVGINVGGVGTSRFNRKFPDYWKGFEATSITVAGNVVGDQARKSVSFIGANNSVLKENFLSNGVRSRQHEQPGELLYPSHDNRIQDNTVRSTDFFEPDDGQDKGYVLSRNAPGKPKIQAGVLAFPKSGGAICPATPPVG</sequence>
<name>W9H2L4_9PROT</name>
<dbReference type="EMBL" id="AVFL01000014">
    <property type="protein sequence ID" value="EWY39041.1"/>
    <property type="molecule type" value="Genomic_DNA"/>
</dbReference>
<keyword evidence="3" id="KW-1185">Reference proteome</keyword>
<dbReference type="Gene3D" id="2.160.20.10">
    <property type="entry name" value="Single-stranded right-handed beta-helix, Pectin lyase-like"/>
    <property type="match status" value="1"/>
</dbReference>
<accession>W9H2L4</accession>
<keyword evidence="1" id="KW-0732">Signal</keyword>
<comment type="caution">
    <text evidence="2">The sequence shown here is derived from an EMBL/GenBank/DDBJ whole genome shotgun (WGS) entry which is preliminary data.</text>
</comment>
<dbReference type="InterPro" id="IPR011050">
    <property type="entry name" value="Pectin_lyase_fold/virulence"/>
</dbReference>
<dbReference type="SUPFAM" id="SSF51126">
    <property type="entry name" value="Pectin lyase-like"/>
    <property type="match status" value="1"/>
</dbReference>
<evidence type="ECO:0000256" key="1">
    <source>
        <dbReference type="SAM" id="SignalP"/>
    </source>
</evidence>
<organism evidence="2 3">
    <name type="scientific">Skermanella stibiiresistens SB22</name>
    <dbReference type="NCBI Taxonomy" id="1385369"/>
    <lineage>
        <taxon>Bacteria</taxon>
        <taxon>Pseudomonadati</taxon>
        <taxon>Pseudomonadota</taxon>
        <taxon>Alphaproteobacteria</taxon>
        <taxon>Rhodospirillales</taxon>
        <taxon>Azospirillaceae</taxon>
        <taxon>Skermanella</taxon>
    </lineage>
</organism>
<evidence type="ECO:0000313" key="3">
    <source>
        <dbReference type="Proteomes" id="UP000019486"/>
    </source>
</evidence>
<dbReference type="PATRIC" id="fig|1385369.3.peg.3887"/>
<evidence type="ECO:0000313" key="2">
    <source>
        <dbReference type="EMBL" id="EWY39041.1"/>
    </source>
</evidence>
<proteinExistence type="predicted"/>
<gene>
    <name evidence="2" type="ORF">N825_08545</name>
</gene>
<dbReference type="STRING" id="1385369.N825_08545"/>